<keyword evidence="1 4" id="KW-0963">Cytoplasm</keyword>
<dbReference type="OrthoDB" id="10248542at2759"/>
<dbReference type="GO" id="GO:0051603">
    <property type="term" value="P:proteolysis involved in protein catabolic process"/>
    <property type="evidence" value="ECO:0007669"/>
    <property type="project" value="InterPro"/>
</dbReference>
<dbReference type="EMBL" id="JAGTXO010000015">
    <property type="protein sequence ID" value="KAG8463549.1"/>
    <property type="molecule type" value="Genomic_DNA"/>
</dbReference>
<dbReference type="PROSITE" id="PS51476">
    <property type="entry name" value="PROTEASOME_BETA_2"/>
    <property type="match status" value="1"/>
</dbReference>
<organism evidence="5 6">
    <name type="scientific">Diacronema lutheri</name>
    <name type="common">Unicellular marine alga</name>
    <name type="synonym">Monochrysis lutheri</name>
    <dbReference type="NCBI Taxonomy" id="2081491"/>
    <lineage>
        <taxon>Eukaryota</taxon>
        <taxon>Haptista</taxon>
        <taxon>Haptophyta</taxon>
        <taxon>Pavlovophyceae</taxon>
        <taxon>Pavlovales</taxon>
        <taxon>Pavlovaceae</taxon>
        <taxon>Diacronema</taxon>
    </lineage>
</organism>
<keyword evidence="2 4" id="KW-0647">Proteasome</keyword>
<dbReference type="GO" id="GO:0005737">
    <property type="term" value="C:cytoplasm"/>
    <property type="evidence" value="ECO:0007669"/>
    <property type="project" value="UniProtKB-SubCell"/>
</dbReference>
<dbReference type="InterPro" id="IPR029055">
    <property type="entry name" value="Ntn_hydrolases_N"/>
</dbReference>
<dbReference type="InterPro" id="IPR001353">
    <property type="entry name" value="Proteasome_sua/b"/>
</dbReference>
<dbReference type="GO" id="GO:0019774">
    <property type="term" value="C:proteasome core complex, beta-subunit complex"/>
    <property type="evidence" value="ECO:0007669"/>
    <property type="project" value="UniProtKB-UniRule"/>
</dbReference>
<comment type="function">
    <text evidence="4">Non-catalytic component of the proteasome.</text>
</comment>
<dbReference type="InterPro" id="IPR016050">
    <property type="entry name" value="Proteasome_bsu_CS"/>
</dbReference>
<sequence length="236" mass="26603">MFAQPADDPRKNTLRPMVTGTSAIGIKYKGGVMVATDTIACYGNWIRYKDVQRIHAVSKDTLIAMNGEMSDYQKVLQILEQKRLAEYCVDDGSTQTSAELHSYLTRVMYQKRCKFDPLWNMLLVGGFRNGEAYLGYTDLYGTHFEDNFLATGLGMYMALPLMRNQWTPEMSEADARALLQMALKICYYRDTRASNKVQIARVDASGVHIDEPITLQGEWNHARFVEGGAKSGDGGW</sequence>
<keyword evidence="3 4" id="KW-0539">Nucleus</keyword>
<dbReference type="Pfam" id="PF00227">
    <property type="entry name" value="Proteasome"/>
    <property type="match status" value="1"/>
</dbReference>
<dbReference type="PANTHER" id="PTHR32194:SF6">
    <property type="entry name" value="PROTEASOME SUBUNIT BETA"/>
    <property type="match status" value="1"/>
</dbReference>
<evidence type="ECO:0000256" key="2">
    <source>
        <dbReference type="ARBA" id="ARBA00022942"/>
    </source>
</evidence>
<name>A0A8J5XN71_DIALT</name>
<reference evidence="5" key="1">
    <citation type="submission" date="2021-05" db="EMBL/GenBank/DDBJ databases">
        <title>The genome of the haptophyte Pavlova lutheri (Diacronema luteri, Pavlovales) - a model for lipid biosynthesis in eukaryotic algae.</title>
        <authorList>
            <person name="Hulatt C.J."/>
            <person name="Posewitz M.C."/>
        </authorList>
    </citation>
    <scope>NUCLEOTIDE SEQUENCE</scope>
    <source>
        <strain evidence="5">NIVA-4/92</strain>
    </source>
</reference>
<dbReference type="PANTHER" id="PTHR32194">
    <property type="entry name" value="METALLOPROTEASE TLDD"/>
    <property type="match status" value="1"/>
</dbReference>
<dbReference type="InterPro" id="IPR023333">
    <property type="entry name" value="Proteasome_suB-type"/>
</dbReference>
<comment type="subcellular location">
    <subcellularLocation>
        <location evidence="4">Cytoplasm</location>
    </subcellularLocation>
    <subcellularLocation>
        <location evidence="4">Nucleus</location>
    </subcellularLocation>
</comment>
<comment type="caution">
    <text evidence="5">The sequence shown here is derived from an EMBL/GenBank/DDBJ whole genome shotgun (WGS) entry which is preliminary data.</text>
</comment>
<evidence type="ECO:0000256" key="3">
    <source>
        <dbReference type="ARBA" id="ARBA00023242"/>
    </source>
</evidence>
<dbReference type="OMA" id="QPIMRRY"/>
<dbReference type="GO" id="GO:0005634">
    <property type="term" value="C:nucleus"/>
    <property type="evidence" value="ECO:0007669"/>
    <property type="project" value="UniProtKB-SubCell"/>
</dbReference>
<evidence type="ECO:0000313" key="6">
    <source>
        <dbReference type="Proteomes" id="UP000751190"/>
    </source>
</evidence>
<dbReference type="AlphaFoldDB" id="A0A8J5XN71"/>
<dbReference type="Gene3D" id="3.60.20.10">
    <property type="entry name" value="Glutamine Phosphoribosylpyrophosphate, subunit 1, domain 1"/>
    <property type="match status" value="1"/>
</dbReference>
<evidence type="ECO:0000313" key="5">
    <source>
        <dbReference type="EMBL" id="KAG8463549.1"/>
    </source>
</evidence>
<keyword evidence="6" id="KW-1185">Reference proteome</keyword>
<evidence type="ECO:0000256" key="4">
    <source>
        <dbReference type="PIRNR" id="PIRNR001213"/>
    </source>
</evidence>
<dbReference type="PIRSF" id="PIRSF001213">
    <property type="entry name" value="Psome_endopept_beta"/>
    <property type="match status" value="1"/>
</dbReference>
<dbReference type="SUPFAM" id="SSF56235">
    <property type="entry name" value="N-terminal nucleophile aminohydrolases (Ntn hydrolases)"/>
    <property type="match status" value="1"/>
</dbReference>
<accession>A0A8J5XN71</accession>
<evidence type="ECO:0000256" key="1">
    <source>
        <dbReference type="ARBA" id="ARBA00022490"/>
    </source>
</evidence>
<proteinExistence type="inferred from homology"/>
<dbReference type="CDD" id="cd03760">
    <property type="entry name" value="proteasome_beta_type_4"/>
    <property type="match status" value="1"/>
</dbReference>
<dbReference type="PROSITE" id="PS00854">
    <property type="entry name" value="PROTEASOME_BETA_1"/>
    <property type="match status" value="1"/>
</dbReference>
<gene>
    <name evidence="5" type="ORF">KFE25_003822</name>
</gene>
<comment type="similarity">
    <text evidence="4">Belongs to the peptidase T1B family.</text>
</comment>
<dbReference type="InterPro" id="IPR016295">
    <property type="entry name" value="Proteasome_beta4"/>
</dbReference>
<protein>
    <recommendedName>
        <fullName evidence="4">Proteasome subunit beta</fullName>
    </recommendedName>
</protein>
<dbReference type="Proteomes" id="UP000751190">
    <property type="component" value="Unassembled WGS sequence"/>
</dbReference>